<dbReference type="SMART" id="SM00563">
    <property type="entry name" value="PlsC"/>
    <property type="match status" value="1"/>
</dbReference>
<organism evidence="7 8">
    <name type="scientific">Ohtaekwangia kribbensis</name>
    <dbReference type="NCBI Taxonomy" id="688913"/>
    <lineage>
        <taxon>Bacteria</taxon>
        <taxon>Pseudomonadati</taxon>
        <taxon>Bacteroidota</taxon>
        <taxon>Cytophagia</taxon>
        <taxon>Cytophagales</taxon>
        <taxon>Fulvivirgaceae</taxon>
        <taxon>Ohtaekwangia</taxon>
    </lineage>
</organism>
<comment type="subcellular location">
    <subcellularLocation>
        <location evidence="1">Endomembrane system</location>
        <topology evidence="1">Peripheral membrane protein</topology>
    </subcellularLocation>
</comment>
<dbReference type="PANTHER" id="PTHR12563:SF17">
    <property type="entry name" value="DIHYDROXYACETONE PHOSPHATE ACYLTRANSFERASE"/>
    <property type="match status" value="1"/>
</dbReference>
<comment type="catalytic activity">
    <reaction evidence="5">
        <text>sn-glycerol 3-phosphate + an acyl-CoA = a 1-acyl-sn-glycero-3-phosphate + CoA</text>
        <dbReference type="Rhea" id="RHEA:15325"/>
        <dbReference type="ChEBI" id="CHEBI:57287"/>
        <dbReference type="ChEBI" id="CHEBI:57597"/>
        <dbReference type="ChEBI" id="CHEBI:57970"/>
        <dbReference type="ChEBI" id="CHEBI:58342"/>
        <dbReference type="EC" id="2.3.1.15"/>
    </reaction>
</comment>
<comment type="caution">
    <text evidence="7">The sequence shown here is derived from an EMBL/GenBank/DDBJ whole genome shotgun (WGS) entry which is preliminary data.</text>
</comment>
<dbReference type="InterPro" id="IPR022284">
    <property type="entry name" value="GPAT/DHAPAT"/>
</dbReference>
<reference evidence="8" key="1">
    <citation type="journal article" date="2019" name="Int. J. Syst. Evol. Microbiol.">
        <title>The Global Catalogue of Microorganisms (GCM) 10K type strain sequencing project: providing services to taxonomists for standard genome sequencing and annotation.</title>
        <authorList>
            <consortium name="The Broad Institute Genomics Platform"/>
            <consortium name="The Broad Institute Genome Sequencing Center for Infectious Disease"/>
            <person name="Wu L."/>
            <person name="Ma J."/>
        </authorList>
    </citation>
    <scope>NUCLEOTIDE SEQUENCE [LARGE SCALE GENOMIC DNA]</scope>
    <source>
        <strain evidence="8">CCUG 58938</strain>
    </source>
</reference>
<keyword evidence="8" id="KW-1185">Reference proteome</keyword>
<evidence type="ECO:0000256" key="2">
    <source>
        <dbReference type="ARBA" id="ARBA00004765"/>
    </source>
</evidence>
<evidence type="ECO:0000256" key="4">
    <source>
        <dbReference type="ARBA" id="ARBA00013432"/>
    </source>
</evidence>
<dbReference type="GO" id="GO:0016746">
    <property type="term" value="F:acyltransferase activity"/>
    <property type="evidence" value="ECO:0007669"/>
    <property type="project" value="UniProtKB-KW"/>
</dbReference>
<dbReference type="RefSeq" id="WP_377575163.1">
    <property type="nucleotide sequence ID" value="NZ_JBHTKA010000001.1"/>
</dbReference>
<evidence type="ECO:0000256" key="3">
    <source>
        <dbReference type="ARBA" id="ARBA00013113"/>
    </source>
</evidence>
<dbReference type="SUPFAM" id="SSF69593">
    <property type="entry name" value="Glycerol-3-phosphate (1)-acyltransferase"/>
    <property type="match status" value="1"/>
</dbReference>
<evidence type="ECO:0000259" key="6">
    <source>
        <dbReference type="SMART" id="SM00563"/>
    </source>
</evidence>
<accession>A0ABW3JWT7</accession>
<comment type="pathway">
    <text evidence="2">Phospholipid metabolism; CDP-diacylglycerol biosynthesis; CDP-diacylglycerol from sn-glycerol 3-phosphate: step 1/3.</text>
</comment>
<dbReference type="InterPro" id="IPR002123">
    <property type="entry name" value="Plipid/glycerol_acylTrfase"/>
</dbReference>
<evidence type="ECO:0000313" key="7">
    <source>
        <dbReference type="EMBL" id="MFD0998447.1"/>
    </source>
</evidence>
<keyword evidence="7" id="KW-0808">Transferase</keyword>
<dbReference type="EC" id="2.3.1.15" evidence="3"/>
<gene>
    <name evidence="7" type="ORF">ACFQ21_03985</name>
</gene>
<dbReference type="PANTHER" id="PTHR12563">
    <property type="entry name" value="GLYCEROL-3-PHOSPHATE ACYLTRANSFERASE"/>
    <property type="match status" value="1"/>
</dbReference>
<evidence type="ECO:0000313" key="8">
    <source>
        <dbReference type="Proteomes" id="UP001597112"/>
    </source>
</evidence>
<protein>
    <recommendedName>
        <fullName evidence="4">Glycerol-3-phosphate acyltransferase</fullName>
        <ecNumber evidence="3">2.3.1.15</ecNumber>
    </recommendedName>
</protein>
<name>A0ABW3JWT7_9BACT</name>
<dbReference type="Pfam" id="PF01553">
    <property type="entry name" value="Acyltransferase"/>
    <property type="match status" value="1"/>
</dbReference>
<evidence type="ECO:0000256" key="1">
    <source>
        <dbReference type="ARBA" id="ARBA00004184"/>
    </source>
</evidence>
<dbReference type="Proteomes" id="UP001597112">
    <property type="component" value="Unassembled WGS sequence"/>
</dbReference>
<evidence type="ECO:0000256" key="5">
    <source>
        <dbReference type="ARBA" id="ARBA00048427"/>
    </source>
</evidence>
<proteinExistence type="predicted"/>
<dbReference type="EMBL" id="JBHTKA010000001">
    <property type="protein sequence ID" value="MFD0998447.1"/>
    <property type="molecule type" value="Genomic_DNA"/>
</dbReference>
<sequence length="567" mass="66138">MEVVEKKNKNKKYKPILEGIPDWPVYQLSKNRKEFIEEVAKKSIARVKELRPTTKQLLDELQTTVYREQQRMKRNRWRVDPVDEPRFWATIKDDMVGLDTKPAEEAQAKAEEILHRIVSRYANEIAGNFNASSYKVTREIVKFWFARLLNGARVKKFGAFFRNRYTLRDKIHIVGKVKQLRNLATKGTVIMVPTHFSNLDSILIGWVIHSLGLPAFIYGAGLNLFNIKIFAYFMNSLGAYKVDRRKKNLPYLETLKLYSTLAIQKGAHSLFFPGGTRSRSGAIEKQLKLGLLSSAVEAQRNLYLDAVDSNSTEEVRKIFVVPVTLNYHFVLEAPDLIDDYLSVKGQDRYLPEQDKYGSWQLLQFLFKFFTKGSNISVSIGRGLDVMGNYVDDDGNSLDAQGRVIDTRDYFVSDEHVTIDKQREDEYTRMLSQKIVFEYHRINRVFASHLVAFVAFEMWQKKHSKLDLFGLLRLPEEDQVIPYEEFRETCKRVRKHIYKLKDEGKVYHATHLKGQIDLVIRHGLDNVGIFHLKRPLLLNREGNIITKDFNTLYYYHNRLVGYDLEKFI</sequence>
<feature type="domain" description="Phospholipid/glycerol acyltransferase" evidence="6">
    <location>
        <begin position="189"/>
        <end position="328"/>
    </location>
</feature>
<keyword evidence="7" id="KW-0012">Acyltransferase</keyword>